<evidence type="ECO:0000256" key="5">
    <source>
        <dbReference type="ARBA" id="ARBA00022801"/>
    </source>
</evidence>
<dbReference type="Pfam" id="PF05497">
    <property type="entry name" value="Destabilase"/>
    <property type="match status" value="1"/>
</dbReference>
<feature type="disulfide bond" evidence="9">
    <location>
        <begin position="33"/>
        <end position="61"/>
    </location>
</feature>
<protein>
    <recommendedName>
        <fullName evidence="2">lysozyme</fullName>
        <ecNumber evidence="2">3.2.1.17</ecNumber>
    </recommendedName>
</protein>
<dbReference type="PROSITE" id="PS51909">
    <property type="entry name" value="LYSOZYME_I"/>
    <property type="match status" value="1"/>
</dbReference>
<dbReference type="EMBL" id="UXUI01017098">
    <property type="protein sequence ID" value="VDD98046.1"/>
    <property type="molecule type" value="Genomic_DNA"/>
</dbReference>
<feature type="active site" description="Proton donor" evidence="8">
    <location>
        <position position="3"/>
    </location>
</feature>
<evidence type="ECO:0000256" key="6">
    <source>
        <dbReference type="ARBA" id="ARBA00023157"/>
    </source>
</evidence>
<dbReference type="WBParaSite" id="EVEC_0001367001-mRNA-1">
    <property type="protein sequence ID" value="EVEC_0001367001-mRNA-1"/>
    <property type="gene ID" value="EVEC_0001367001"/>
</dbReference>
<feature type="disulfide bond" evidence="9">
    <location>
        <begin position="11"/>
        <end position="20"/>
    </location>
</feature>
<dbReference type="STRING" id="51028.A0A0N4VRK1"/>
<evidence type="ECO:0000256" key="1">
    <source>
        <dbReference type="ARBA" id="ARBA00000632"/>
    </source>
</evidence>
<evidence type="ECO:0000313" key="11">
    <source>
        <dbReference type="Proteomes" id="UP000274131"/>
    </source>
</evidence>
<evidence type="ECO:0000256" key="7">
    <source>
        <dbReference type="ARBA" id="ARBA00023295"/>
    </source>
</evidence>
<evidence type="ECO:0000256" key="4">
    <source>
        <dbReference type="ARBA" id="ARBA00022638"/>
    </source>
</evidence>
<dbReference type="GO" id="GO:0031640">
    <property type="term" value="P:killing of cells of another organism"/>
    <property type="evidence" value="ECO:0007669"/>
    <property type="project" value="UniProtKB-KW"/>
</dbReference>
<evidence type="ECO:0000256" key="8">
    <source>
        <dbReference type="PIRSR" id="PIRSR608597-1"/>
    </source>
</evidence>
<gene>
    <name evidence="10" type="ORF">EVEC_LOCUS12797</name>
</gene>
<reference evidence="10 11" key="2">
    <citation type="submission" date="2018-10" db="EMBL/GenBank/DDBJ databases">
        <authorList>
            <consortium name="Pathogen Informatics"/>
        </authorList>
    </citation>
    <scope>NUCLEOTIDE SEQUENCE [LARGE SCALE GENOMIC DNA]</scope>
</reference>
<evidence type="ECO:0000313" key="10">
    <source>
        <dbReference type="EMBL" id="VDD98046.1"/>
    </source>
</evidence>
<organism evidence="12">
    <name type="scientific">Enterobius vermicularis</name>
    <name type="common">Human pinworm</name>
    <dbReference type="NCBI Taxonomy" id="51028"/>
    <lineage>
        <taxon>Eukaryota</taxon>
        <taxon>Metazoa</taxon>
        <taxon>Ecdysozoa</taxon>
        <taxon>Nematoda</taxon>
        <taxon>Chromadorea</taxon>
        <taxon>Rhabditida</taxon>
        <taxon>Spirurina</taxon>
        <taxon>Oxyuridomorpha</taxon>
        <taxon>Oxyuroidea</taxon>
        <taxon>Oxyuridae</taxon>
        <taxon>Enterobius</taxon>
    </lineage>
</organism>
<dbReference type="AlphaFoldDB" id="A0A0N4VRK1"/>
<keyword evidence="5" id="KW-0378">Hydrolase</keyword>
<dbReference type="InterPro" id="IPR008597">
    <property type="entry name" value="Invert_lysozyme"/>
</dbReference>
<keyword evidence="11" id="KW-1185">Reference proteome</keyword>
<evidence type="ECO:0000256" key="9">
    <source>
        <dbReference type="PIRSR" id="PIRSR608597-3"/>
    </source>
</evidence>
<dbReference type="PANTHER" id="PTHR11195:SF13">
    <property type="entry name" value="INVERTEBRATE-TYPE LYSOZYME 2-RELATED"/>
    <property type="match status" value="1"/>
</dbReference>
<evidence type="ECO:0000313" key="12">
    <source>
        <dbReference type="WBParaSite" id="EVEC_0001367001-mRNA-1"/>
    </source>
</evidence>
<dbReference type="GO" id="GO:0003796">
    <property type="term" value="F:lysozyme activity"/>
    <property type="evidence" value="ECO:0007669"/>
    <property type="project" value="UniProtKB-EC"/>
</dbReference>
<name>A0A0N4VRK1_ENTVE</name>
<dbReference type="GO" id="GO:0050830">
    <property type="term" value="P:defense response to Gram-positive bacterium"/>
    <property type="evidence" value="ECO:0007669"/>
    <property type="project" value="TreeGrafter"/>
</dbReference>
<evidence type="ECO:0000256" key="2">
    <source>
        <dbReference type="ARBA" id="ARBA00012732"/>
    </source>
</evidence>
<feature type="disulfide bond" evidence="9">
    <location>
        <begin position="51"/>
        <end position="57"/>
    </location>
</feature>
<dbReference type="Gene3D" id="1.10.530.10">
    <property type="match status" value="1"/>
</dbReference>
<accession>A0A0N4VRK1</accession>
<keyword evidence="3" id="KW-0929">Antimicrobial</keyword>
<proteinExistence type="predicted"/>
<feature type="active site" description="Nucleophile" evidence="8">
    <location>
        <position position="14"/>
    </location>
</feature>
<reference evidence="12" key="1">
    <citation type="submission" date="2017-02" db="UniProtKB">
        <authorList>
            <consortium name="WormBaseParasite"/>
        </authorList>
    </citation>
    <scope>IDENTIFICATION</scope>
</reference>
<dbReference type="OrthoDB" id="6337871at2759"/>
<keyword evidence="6 9" id="KW-1015">Disulfide bond</keyword>
<keyword evidence="4" id="KW-0081">Bacteriolytic enzyme</keyword>
<dbReference type="PANTHER" id="PTHR11195">
    <property type="entry name" value="DESTABILASE-RELATED"/>
    <property type="match status" value="1"/>
</dbReference>
<dbReference type="Proteomes" id="UP000274131">
    <property type="component" value="Unassembled WGS sequence"/>
</dbReference>
<evidence type="ECO:0000256" key="3">
    <source>
        <dbReference type="ARBA" id="ARBA00022529"/>
    </source>
</evidence>
<keyword evidence="7" id="KW-0326">Glycosidase</keyword>
<comment type="catalytic activity">
    <reaction evidence="1">
        <text>Hydrolysis of (1-&gt;4)-beta-linkages between N-acetylmuramic acid and N-acetyl-D-glucosamine residues in a peptidoglycan and between N-acetyl-D-glucosamine residues in chitodextrins.</text>
        <dbReference type="EC" id="3.2.1.17"/>
    </reaction>
</comment>
<sequence>MRESGCKPDGCEMDVGSLSCGYYKIKRVYYVDCGEPGKRSGESTDTAWKRCADDYNCATTCVNNYYKRFSHGCNVAGTCQKMARIHNGGPHGCEKQATIDYWNWVKSCCQCS</sequence>
<dbReference type="EC" id="3.2.1.17" evidence="2"/>